<dbReference type="Pfam" id="PF12802">
    <property type="entry name" value="MarR_2"/>
    <property type="match status" value="1"/>
</dbReference>
<gene>
    <name evidence="2" type="ORF">CLV43_118146</name>
</gene>
<dbReference type="PROSITE" id="PS50995">
    <property type="entry name" value="HTH_MARR_2"/>
    <property type="match status" value="1"/>
</dbReference>
<dbReference type="SUPFAM" id="SSF46785">
    <property type="entry name" value="Winged helix' DNA-binding domain"/>
    <property type="match status" value="1"/>
</dbReference>
<dbReference type="EMBL" id="PVTF01000018">
    <property type="protein sequence ID" value="PRY34118.1"/>
    <property type="molecule type" value="Genomic_DNA"/>
</dbReference>
<proteinExistence type="predicted"/>
<dbReference type="Proteomes" id="UP000239494">
    <property type="component" value="Unassembled WGS sequence"/>
</dbReference>
<keyword evidence="3" id="KW-1185">Reference proteome</keyword>
<dbReference type="InterPro" id="IPR036390">
    <property type="entry name" value="WH_DNA-bd_sf"/>
</dbReference>
<organism evidence="2 3">
    <name type="scientific">Umezawaea tangerina</name>
    <dbReference type="NCBI Taxonomy" id="84725"/>
    <lineage>
        <taxon>Bacteria</taxon>
        <taxon>Bacillati</taxon>
        <taxon>Actinomycetota</taxon>
        <taxon>Actinomycetes</taxon>
        <taxon>Pseudonocardiales</taxon>
        <taxon>Pseudonocardiaceae</taxon>
        <taxon>Umezawaea</taxon>
    </lineage>
</organism>
<reference evidence="2 3" key="1">
    <citation type="submission" date="2018-03" db="EMBL/GenBank/DDBJ databases">
        <title>Genomic Encyclopedia of Archaeal and Bacterial Type Strains, Phase II (KMG-II): from individual species to whole genera.</title>
        <authorList>
            <person name="Goeker M."/>
        </authorList>
    </citation>
    <scope>NUCLEOTIDE SEQUENCE [LARGE SCALE GENOMIC DNA]</scope>
    <source>
        <strain evidence="2 3">DSM 44720</strain>
    </source>
</reference>
<accession>A0A2T0SL28</accession>
<dbReference type="GO" id="GO:0006950">
    <property type="term" value="P:response to stress"/>
    <property type="evidence" value="ECO:0007669"/>
    <property type="project" value="TreeGrafter"/>
</dbReference>
<dbReference type="PANTHER" id="PTHR33164">
    <property type="entry name" value="TRANSCRIPTIONAL REGULATOR, MARR FAMILY"/>
    <property type="match status" value="1"/>
</dbReference>
<name>A0A2T0SL28_9PSEU</name>
<dbReference type="AlphaFoldDB" id="A0A2T0SL28"/>
<sequence>MPSNDGGPALFRLVRFWSRRWAKGSEGDASHAQLVLTVEAVAASGTDGSVGDVARLLGLDQSGASRMVAAAEAGGYVDRARAASDARRSALRLTPGGRALLRSARGWQRSTFAELTATWPEEDRDRFAAYLRRLADQVGA</sequence>
<evidence type="ECO:0000259" key="1">
    <source>
        <dbReference type="PROSITE" id="PS50995"/>
    </source>
</evidence>
<dbReference type="InterPro" id="IPR000835">
    <property type="entry name" value="HTH_MarR-typ"/>
</dbReference>
<dbReference type="InterPro" id="IPR036388">
    <property type="entry name" value="WH-like_DNA-bd_sf"/>
</dbReference>
<dbReference type="InterPro" id="IPR039422">
    <property type="entry name" value="MarR/SlyA-like"/>
</dbReference>
<protein>
    <submittedName>
        <fullName evidence="2">MarR family transcriptional regulator</fullName>
    </submittedName>
</protein>
<comment type="caution">
    <text evidence="2">The sequence shown here is derived from an EMBL/GenBank/DDBJ whole genome shotgun (WGS) entry which is preliminary data.</text>
</comment>
<dbReference type="OrthoDB" id="7774677at2"/>
<feature type="domain" description="HTH marR-type" evidence="1">
    <location>
        <begin position="1"/>
        <end position="136"/>
    </location>
</feature>
<evidence type="ECO:0000313" key="2">
    <source>
        <dbReference type="EMBL" id="PRY34118.1"/>
    </source>
</evidence>
<evidence type="ECO:0000313" key="3">
    <source>
        <dbReference type="Proteomes" id="UP000239494"/>
    </source>
</evidence>
<dbReference type="PRINTS" id="PR00598">
    <property type="entry name" value="HTHMARR"/>
</dbReference>
<dbReference type="RefSeq" id="WP_106195674.1">
    <property type="nucleotide sequence ID" value="NZ_PVTF01000018.1"/>
</dbReference>
<dbReference type="GO" id="GO:0003700">
    <property type="term" value="F:DNA-binding transcription factor activity"/>
    <property type="evidence" value="ECO:0007669"/>
    <property type="project" value="InterPro"/>
</dbReference>
<dbReference type="PANTHER" id="PTHR33164:SF57">
    <property type="entry name" value="MARR-FAMILY TRANSCRIPTIONAL REGULATOR"/>
    <property type="match status" value="1"/>
</dbReference>
<dbReference type="Gene3D" id="1.10.10.10">
    <property type="entry name" value="Winged helix-like DNA-binding domain superfamily/Winged helix DNA-binding domain"/>
    <property type="match status" value="1"/>
</dbReference>